<dbReference type="InterPro" id="IPR000719">
    <property type="entry name" value="Prot_kinase_dom"/>
</dbReference>
<dbReference type="SUPFAM" id="SSF56112">
    <property type="entry name" value="Protein kinase-like (PK-like)"/>
    <property type="match status" value="1"/>
</dbReference>
<feature type="domain" description="Protein kinase" evidence="2">
    <location>
        <begin position="72"/>
        <end position="348"/>
    </location>
</feature>
<reference evidence="3" key="1">
    <citation type="journal article" date="2012" name="Nat. Biotechnol.">
        <title>Reference genome sequence of the model plant Setaria.</title>
        <authorList>
            <person name="Bennetzen J.L."/>
            <person name="Schmutz J."/>
            <person name="Wang H."/>
            <person name="Percifield R."/>
            <person name="Hawkins J."/>
            <person name="Pontaroli A.C."/>
            <person name="Estep M."/>
            <person name="Feng L."/>
            <person name="Vaughn J.N."/>
            <person name="Grimwood J."/>
            <person name="Jenkins J."/>
            <person name="Barry K."/>
            <person name="Lindquist E."/>
            <person name="Hellsten U."/>
            <person name="Deshpande S."/>
            <person name="Wang X."/>
            <person name="Wu X."/>
            <person name="Mitros T."/>
            <person name="Triplett J."/>
            <person name="Yang X."/>
            <person name="Ye C.Y."/>
            <person name="Mauro-Herrera M."/>
            <person name="Wang L."/>
            <person name="Li P."/>
            <person name="Sharma M."/>
            <person name="Sharma R."/>
            <person name="Ronald P.C."/>
            <person name="Panaud O."/>
            <person name="Kellogg E.A."/>
            <person name="Brutnell T.P."/>
            <person name="Doust A.N."/>
            <person name="Tuskan G.A."/>
            <person name="Rokhsar D."/>
            <person name="Devos K.M."/>
        </authorList>
    </citation>
    <scope>NUCLEOTIDE SEQUENCE [LARGE SCALE GENOMIC DNA]</scope>
    <source>
        <strain evidence="3">Yugu1</strain>
    </source>
</reference>
<protein>
    <recommendedName>
        <fullName evidence="2">Protein kinase domain-containing protein</fullName>
    </recommendedName>
</protein>
<dbReference type="PANTHER" id="PTHR27006">
    <property type="entry name" value="PROMASTIGOTE SURFACE ANTIGEN PROTEIN PSA"/>
    <property type="match status" value="1"/>
</dbReference>
<sequence>MCPLSSSSTPTTSECRGGSESKSCHLEHRDARSEVTRQIIRAPIPPPPAVAGGTADFKRFKFDDLVGATDNFSSAKRIWSVGSATIYKGRFRGQEVLVKKFNCSPTSTILQGFMDLAVLEHKNVVRCKGYCIEEKAILVYEDMPNRRLDTFINYFHLLPRNTRVELSLYWSSCFQVIKGIAKGVSYIHEKFMPWGDPFSGGLKPSDILMDSDWNPKIITIGISRVIEKSAEARAVQELVPMGYRAHGYVVSGEASVDSDVYSCGLIVLEIITGSSFSQEGQRTDFKSLIDHAWVWYKTLKEKELEDPILSCYLRRIRSCIKLATYCIKENPGDHPTMEVVLDFVNDRIVQEPAPT</sequence>
<name>A0A368RR32_SETIT</name>
<feature type="compositionally biased region" description="Basic and acidic residues" evidence="1">
    <location>
        <begin position="17"/>
        <end position="28"/>
    </location>
</feature>
<gene>
    <name evidence="3" type="ORF">SETIT_7G009300v2</name>
</gene>
<evidence type="ECO:0000256" key="1">
    <source>
        <dbReference type="SAM" id="MobiDB-lite"/>
    </source>
</evidence>
<feature type="region of interest" description="Disordered" evidence="1">
    <location>
        <begin position="1"/>
        <end position="28"/>
    </location>
</feature>
<organism evidence="3">
    <name type="scientific">Setaria italica</name>
    <name type="common">Foxtail millet</name>
    <name type="synonym">Panicum italicum</name>
    <dbReference type="NCBI Taxonomy" id="4555"/>
    <lineage>
        <taxon>Eukaryota</taxon>
        <taxon>Viridiplantae</taxon>
        <taxon>Streptophyta</taxon>
        <taxon>Embryophyta</taxon>
        <taxon>Tracheophyta</taxon>
        <taxon>Spermatophyta</taxon>
        <taxon>Magnoliopsida</taxon>
        <taxon>Liliopsida</taxon>
        <taxon>Poales</taxon>
        <taxon>Poaceae</taxon>
        <taxon>PACMAD clade</taxon>
        <taxon>Panicoideae</taxon>
        <taxon>Panicodae</taxon>
        <taxon>Paniceae</taxon>
        <taxon>Cenchrinae</taxon>
        <taxon>Setaria</taxon>
    </lineage>
</organism>
<feature type="compositionally biased region" description="Low complexity" evidence="1">
    <location>
        <begin position="1"/>
        <end position="13"/>
    </location>
</feature>
<evidence type="ECO:0000313" key="3">
    <source>
        <dbReference type="EMBL" id="RCV32514.1"/>
    </source>
</evidence>
<dbReference type="GO" id="GO:0005524">
    <property type="term" value="F:ATP binding"/>
    <property type="evidence" value="ECO:0007669"/>
    <property type="project" value="InterPro"/>
</dbReference>
<dbReference type="Gene3D" id="3.30.200.20">
    <property type="entry name" value="Phosphorylase Kinase, domain 1"/>
    <property type="match status" value="1"/>
</dbReference>
<dbReference type="Gene3D" id="1.10.510.10">
    <property type="entry name" value="Transferase(Phosphotransferase) domain 1"/>
    <property type="match status" value="1"/>
</dbReference>
<dbReference type="AlphaFoldDB" id="A0A368RR32"/>
<dbReference type="GO" id="GO:0004672">
    <property type="term" value="F:protein kinase activity"/>
    <property type="evidence" value="ECO:0007669"/>
    <property type="project" value="InterPro"/>
</dbReference>
<evidence type="ECO:0000259" key="2">
    <source>
        <dbReference type="PROSITE" id="PS50011"/>
    </source>
</evidence>
<dbReference type="PROSITE" id="PS50011">
    <property type="entry name" value="PROTEIN_KINASE_DOM"/>
    <property type="match status" value="1"/>
</dbReference>
<dbReference type="OrthoDB" id="4062651at2759"/>
<reference evidence="3" key="2">
    <citation type="submission" date="2015-07" db="EMBL/GenBank/DDBJ databases">
        <authorList>
            <person name="Noorani M."/>
        </authorList>
    </citation>
    <scope>NUCLEOTIDE SEQUENCE</scope>
    <source>
        <strain evidence="3">Yugu1</strain>
    </source>
</reference>
<dbReference type="Pfam" id="PF00069">
    <property type="entry name" value="Pkinase"/>
    <property type="match status" value="1"/>
</dbReference>
<dbReference type="InterPro" id="IPR011009">
    <property type="entry name" value="Kinase-like_dom_sf"/>
</dbReference>
<dbReference type="EMBL" id="CM003534">
    <property type="protein sequence ID" value="RCV32514.1"/>
    <property type="molecule type" value="Genomic_DNA"/>
</dbReference>
<proteinExistence type="predicted"/>
<accession>A0A368RR32</accession>
<dbReference type="PANTHER" id="PTHR27006:SF601">
    <property type="entry name" value="PROTEIN KINASE DOMAIN-CONTAINING PROTEIN"/>
    <property type="match status" value="1"/>
</dbReference>